<comment type="caution">
    <text evidence="7">The sequence shown here is derived from an EMBL/GenBank/DDBJ whole genome shotgun (WGS) entry which is preliminary data.</text>
</comment>
<feature type="transmembrane region" description="Helical" evidence="5">
    <location>
        <begin position="318"/>
        <end position="343"/>
    </location>
</feature>
<feature type="transmembrane region" description="Helical" evidence="5">
    <location>
        <begin position="52"/>
        <end position="73"/>
    </location>
</feature>
<dbReference type="AlphaFoldDB" id="A0A821VJ84"/>
<dbReference type="GO" id="GO:0006820">
    <property type="term" value="P:monoatomic anion transport"/>
    <property type="evidence" value="ECO:0007669"/>
    <property type="project" value="TreeGrafter"/>
</dbReference>
<proteinExistence type="predicted"/>
<organism evidence="7 8">
    <name type="scientific">Pieris macdunnoughi</name>
    <dbReference type="NCBI Taxonomy" id="345717"/>
    <lineage>
        <taxon>Eukaryota</taxon>
        <taxon>Metazoa</taxon>
        <taxon>Ecdysozoa</taxon>
        <taxon>Arthropoda</taxon>
        <taxon>Hexapoda</taxon>
        <taxon>Insecta</taxon>
        <taxon>Pterygota</taxon>
        <taxon>Neoptera</taxon>
        <taxon>Endopterygota</taxon>
        <taxon>Lepidoptera</taxon>
        <taxon>Glossata</taxon>
        <taxon>Ditrysia</taxon>
        <taxon>Papilionoidea</taxon>
        <taxon>Pieridae</taxon>
        <taxon>Pierinae</taxon>
        <taxon>Pieris</taxon>
    </lineage>
</organism>
<feature type="domain" description="Major facilitator superfamily (MFS) profile" evidence="6">
    <location>
        <begin position="1"/>
        <end position="378"/>
    </location>
</feature>
<dbReference type="PROSITE" id="PS50850">
    <property type="entry name" value="MFS"/>
    <property type="match status" value="1"/>
</dbReference>
<dbReference type="GO" id="GO:0022857">
    <property type="term" value="F:transmembrane transporter activity"/>
    <property type="evidence" value="ECO:0007669"/>
    <property type="project" value="InterPro"/>
</dbReference>
<gene>
    <name evidence="7" type="ORF">PMACD_LOCUS11832</name>
</gene>
<evidence type="ECO:0000313" key="7">
    <source>
        <dbReference type="EMBL" id="CAF4907533.1"/>
    </source>
</evidence>
<dbReference type="InterPro" id="IPR020846">
    <property type="entry name" value="MFS_dom"/>
</dbReference>
<feature type="transmembrane region" description="Helical" evidence="5">
    <location>
        <begin position="141"/>
        <end position="163"/>
    </location>
</feature>
<feature type="transmembrane region" description="Helical" evidence="5">
    <location>
        <begin position="355"/>
        <end position="374"/>
    </location>
</feature>
<comment type="subcellular location">
    <subcellularLocation>
        <location evidence="1">Membrane</location>
        <topology evidence="1">Multi-pass membrane protein</topology>
    </subcellularLocation>
</comment>
<evidence type="ECO:0000256" key="5">
    <source>
        <dbReference type="SAM" id="Phobius"/>
    </source>
</evidence>
<dbReference type="EMBL" id="CAJOBZ010000043">
    <property type="protein sequence ID" value="CAF4907533.1"/>
    <property type="molecule type" value="Genomic_DNA"/>
</dbReference>
<evidence type="ECO:0000256" key="4">
    <source>
        <dbReference type="ARBA" id="ARBA00023136"/>
    </source>
</evidence>
<accession>A0A821VJ84</accession>
<feature type="transmembrane region" description="Helical" evidence="5">
    <location>
        <begin position="204"/>
        <end position="223"/>
    </location>
</feature>
<keyword evidence="2 5" id="KW-0812">Transmembrane</keyword>
<reference evidence="7" key="1">
    <citation type="submission" date="2021-02" db="EMBL/GenBank/DDBJ databases">
        <authorList>
            <person name="Steward A R."/>
        </authorList>
    </citation>
    <scope>NUCLEOTIDE SEQUENCE</scope>
</reference>
<dbReference type="PANTHER" id="PTHR11662:SF280">
    <property type="entry name" value="FI21844P1-RELATED"/>
    <property type="match status" value="1"/>
</dbReference>
<feature type="transmembrane region" description="Helical" evidence="5">
    <location>
        <begin position="235"/>
        <end position="255"/>
    </location>
</feature>
<protein>
    <recommendedName>
        <fullName evidence="6">Major facilitator superfamily (MFS) profile domain-containing protein</fullName>
    </recommendedName>
</protein>
<evidence type="ECO:0000256" key="3">
    <source>
        <dbReference type="ARBA" id="ARBA00022989"/>
    </source>
</evidence>
<evidence type="ECO:0000259" key="6">
    <source>
        <dbReference type="PROSITE" id="PS50850"/>
    </source>
</evidence>
<evidence type="ECO:0000256" key="1">
    <source>
        <dbReference type="ARBA" id="ARBA00004141"/>
    </source>
</evidence>
<feature type="transmembrane region" description="Helical" evidence="5">
    <location>
        <begin position="115"/>
        <end position="134"/>
    </location>
</feature>
<dbReference type="InterPro" id="IPR036259">
    <property type="entry name" value="MFS_trans_sf"/>
</dbReference>
<dbReference type="Gene3D" id="1.20.1250.20">
    <property type="entry name" value="MFS general substrate transporter like domains"/>
    <property type="match status" value="1"/>
</dbReference>
<dbReference type="Pfam" id="PF07690">
    <property type="entry name" value="MFS_1"/>
    <property type="match status" value="1"/>
</dbReference>
<dbReference type="InterPro" id="IPR050382">
    <property type="entry name" value="MFS_Na/Anion_cotransporter"/>
</dbReference>
<keyword evidence="8" id="KW-1185">Reference proteome</keyword>
<sequence length="401" mass="44241">MIQSEESIYRTYQWPKSTQEVVLSSFFLGYSITTYVSGIICQKWGGKIPIQISMFVNGIVSLLSPWVVAWGGWKALSICRILQGFSQGGMLPGIHTLLANWVPFNERASLSSFSYTGSGLGTVMGFQFSGLLAYSRFGWPSTFWTIGVLCLLGFTLITLFGAATPMKHKSISEEERNYIIGGSGYGTHTQPKVPWKAILTSTHVLAAILSHICNILCYTFLFMQMPTYMYAILKVNIKNSGILSSLPFLGVIIMFKNARRLANSVASIVPAIALCFVSYTKSVTVAVILFVIALGVQATMHSGWLVNYIDLSPNYSGILMAIGNGSANLMCVLILPVMVTNIVKDVTNQIQWRMMMYLMAAINLFGNIIFFILISTEVQPWNEESFKDEPGSEDEAIALHG</sequence>
<feature type="transmembrane region" description="Helical" evidence="5">
    <location>
        <begin position="21"/>
        <end position="40"/>
    </location>
</feature>
<name>A0A821VJ84_9NEOP</name>
<dbReference type="Proteomes" id="UP000663880">
    <property type="component" value="Unassembled WGS sequence"/>
</dbReference>
<evidence type="ECO:0000313" key="8">
    <source>
        <dbReference type="Proteomes" id="UP000663880"/>
    </source>
</evidence>
<keyword evidence="3 5" id="KW-1133">Transmembrane helix</keyword>
<keyword evidence="4 5" id="KW-0472">Membrane</keyword>
<dbReference type="OrthoDB" id="2985014at2759"/>
<dbReference type="GO" id="GO:0016020">
    <property type="term" value="C:membrane"/>
    <property type="evidence" value="ECO:0007669"/>
    <property type="project" value="UniProtKB-SubCell"/>
</dbReference>
<dbReference type="SUPFAM" id="SSF103473">
    <property type="entry name" value="MFS general substrate transporter"/>
    <property type="match status" value="1"/>
</dbReference>
<evidence type="ECO:0000256" key="2">
    <source>
        <dbReference type="ARBA" id="ARBA00022692"/>
    </source>
</evidence>
<dbReference type="PANTHER" id="PTHR11662">
    <property type="entry name" value="SOLUTE CARRIER FAMILY 17"/>
    <property type="match status" value="1"/>
</dbReference>
<dbReference type="InterPro" id="IPR011701">
    <property type="entry name" value="MFS"/>
</dbReference>